<dbReference type="EMBL" id="NBIU01000056">
    <property type="protein sequence ID" value="PZT47234.1"/>
    <property type="molecule type" value="Genomic_DNA"/>
</dbReference>
<name>A0A2W6MRP9_9HELI</name>
<dbReference type="OrthoDB" id="5324549at2"/>
<reference evidence="1 2" key="1">
    <citation type="submission" date="2017-03" db="EMBL/GenBank/DDBJ databases">
        <title>Genomic and clinical evidence uncovers the enterohepatic species Helicobacter valdiviensis as a potential human intestinal pathogen.</title>
        <authorList>
            <person name="Fresia P."/>
            <person name="Jara R."/>
            <person name="Sierra R."/>
            <person name="Ferres I."/>
            <person name="Greif G."/>
            <person name="Iraola G."/>
            <person name="Collado L."/>
        </authorList>
    </citation>
    <scope>NUCLEOTIDE SEQUENCE [LARGE SCALE GENOMIC DNA]</scope>
    <source>
        <strain evidence="1 2">WBE14</strain>
    </source>
</reference>
<gene>
    <name evidence="1" type="ORF">B6S12_10135</name>
</gene>
<comment type="caution">
    <text evidence="1">The sequence shown here is derived from an EMBL/GenBank/DDBJ whole genome shotgun (WGS) entry which is preliminary data.</text>
</comment>
<proteinExistence type="predicted"/>
<accession>A0A2W6MRP9</accession>
<sequence>MFKPTPLLLEKPRMLALTLRELALMQRAELNLGNPQEITREVVAKAAKDADDVCKNKQIADFIWEDFAFIRIKIYLKILLDEEDKMLLDNALKAIKEAPEILDDGEVGLKTKIRVRQRKDRF</sequence>
<keyword evidence="2" id="KW-1185">Reference proteome</keyword>
<dbReference type="RefSeq" id="WP_111230670.1">
    <property type="nucleotide sequence ID" value="NZ_NBIU01000056.1"/>
</dbReference>
<dbReference type="Proteomes" id="UP000249746">
    <property type="component" value="Unassembled WGS sequence"/>
</dbReference>
<evidence type="ECO:0000313" key="1">
    <source>
        <dbReference type="EMBL" id="PZT47234.1"/>
    </source>
</evidence>
<protein>
    <submittedName>
        <fullName evidence="1">Uncharacterized protein</fullName>
    </submittedName>
</protein>
<evidence type="ECO:0000313" key="2">
    <source>
        <dbReference type="Proteomes" id="UP000249746"/>
    </source>
</evidence>
<organism evidence="1 2">
    <name type="scientific">Helicobacter valdiviensis</name>
    <dbReference type="NCBI Taxonomy" id="1458358"/>
    <lineage>
        <taxon>Bacteria</taxon>
        <taxon>Pseudomonadati</taxon>
        <taxon>Campylobacterota</taxon>
        <taxon>Epsilonproteobacteria</taxon>
        <taxon>Campylobacterales</taxon>
        <taxon>Helicobacteraceae</taxon>
        <taxon>Helicobacter</taxon>
    </lineage>
</organism>
<dbReference type="AlphaFoldDB" id="A0A2W6MRP9"/>